<sequence length="175" mass="19520">PLLFALADEEAPDYGSGVRQSGTAKISFDDEYFQTSDCSTVALTRSGLSLEELRYVEGQGQSSEVVTPSEEHNRINELDLKGNMRDTKLSIEGLTEELANQLVVGRVFTFRVTVLQAIGILPEYADIFCQFNFLHRHDEAFSTEPLKNTGRGAPLGFFHVQNVSAFLLQMRNRKG</sequence>
<protein>
    <submittedName>
        <fullName evidence="1">KIF1B protein</fullName>
    </submittedName>
</protein>
<proteinExistence type="predicted"/>
<gene>
    <name evidence="1" type="primary">Kif1b</name>
    <name evidence="1" type="ORF">GTO93_0012340</name>
</gene>
<keyword evidence="2" id="KW-1185">Reference proteome</keyword>
<feature type="non-terminal residue" evidence="1">
    <location>
        <position position="175"/>
    </location>
</feature>
<evidence type="ECO:0000313" key="2">
    <source>
        <dbReference type="Proteomes" id="UP001166093"/>
    </source>
</evidence>
<organism evidence="1 2">
    <name type="scientific">Polyodon spathula</name>
    <name type="common">North American paddlefish</name>
    <name type="synonym">Squalus spathula</name>
    <dbReference type="NCBI Taxonomy" id="7913"/>
    <lineage>
        <taxon>Eukaryota</taxon>
        <taxon>Metazoa</taxon>
        <taxon>Chordata</taxon>
        <taxon>Craniata</taxon>
        <taxon>Vertebrata</taxon>
        <taxon>Euteleostomi</taxon>
        <taxon>Actinopterygii</taxon>
        <taxon>Chondrostei</taxon>
        <taxon>Acipenseriformes</taxon>
        <taxon>Polyodontidae</taxon>
        <taxon>Polyodon</taxon>
    </lineage>
</organism>
<evidence type="ECO:0000313" key="1">
    <source>
        <dbReference type="EMBL" id="MBN3276555.1"/>
    </source>
</evidence>
<name>A0ABS2XRH3_POLSP</name>
<comment type="caution">
    <text evidence="1">The sequence shown here is derived from an EMBL/GenBank/DDBJ whole genome shotgun (WGS) entry which is preliminary data.</text>
</comment>
<feature type="non-terminal residue" evidence="1">
    <location>
        <position position="1"/>
    </location>
</feature>
<accession>A0ABS2XRH3</accession>
<dbReference type="EMBL" id="JAAWVQ010060895">
    <property type="protein sequence ID" value="MBN3276555.1"/>
    <property type="molecule type" value="Genomic_DNA"/>
</dbReference>
<dbReference type="Proteomes" id="UP001166093">
    <property type="component" value="Unassembled WGS sequence"/>
</dbReference>
<reference evidence="1" key="1">
    <citation type="journal article" date="2021" name="Cell">
        <title>Tracing the genetic footprints of vertebrate landing in non-teleost ray-finned fishes.</title>
        <authorList>
            <person name="Bi X."/>
            <person name="Wang K."/>
            <person name="Yang L."/>
            <person name="Pan H."/>
            <person name="Jiang H."/>
            <person name="Wei Q."/>
            <person name="Fang M."/>
            <person name="Yu H."/>
            <person name="Zhu C."/>
            <person name="Cai Y."/>
            <person name="He Y."/>
            <person name="Gan X."/>
            <person name="Zeng H."/>
            <person name="Yu D."/>
            <person name="Zhu Y."/>
            <person name="Jiang H."/>
            <person name="Qiu Q."/>
            <person name="Yang H."/>
            <person name="Zhang Y.E."/>
            <person name="Wang W."/>
            <person name="Zhu M."/>
            <person name="He S."/>
            <person name="Zhang G."/>
        </authorList>
    </citation>
    <scope>NUCLEOTIDE SEQUENCE</scope>
    <source>
        <strain evidence="1">Pddl_001</strain>
    </source>
</reference>